<feature type="non-terminal residue" evidence="1">
    <location>
        <position position="158"/>
    </location>
</feature>
<name>A0A0F9IQN1_9ZZZZ</name>
<organism evidence="1">
    <name type="scientific">marine sediment metagenome</name>
    <dbReference type="NCBI Taxonomy" id="412755"/>
    <lineage>
        <taxon>unclassified sequences</taxon>
        <taxon>metagenomes</taxon>
        <taxon>ecological metagenomes</taxon>
    </lineage>
</organism>
<reference evidence="1" key="1">
    <citation type="journal article" date="2015" name="Nature">
        <title>Complex archaea that bridge the gap between prokaryotes and eukaryotes.</title>
        <authorList>
            <person name="Spang A."/>
            <person name="Saw J.H."/>
            <person name="Jorgensen S.L."/>
            <person name="Zaremba-Niedzwiedzka K."/>
            <person name="Martijn J."/>
            <person name="Lind A.E."/>
            <person name="van Eijk R."/>
            <person name="Schleper C."/>
            <person name="Guy L."/>
            <person name="Ettema T.J."/>
        </authorList>
    </citation>
    <scope>NUCLEOTIDE SEQUENCE</scope>
</reference>
<dbReference type="AlphaFoldDB" id="A0A0F9IQN1"/>
<evidence type="ECO:0000313" key="1">
    <source>
        <dbReference type="EMBL" id="KKM58098.1"/>
    </source>
</evidence>
<comment type="caution">
    <text evidence="1">The sequence shown here is derived from an EMBL/GenBank/DDBJ whole genome shotgun (WGS) entry which is preliminary data.</text>
</comment>
<dbReference type="EMBL" id="LAZR01011832">
    <property type="protein sequence ID" value="KKM58098.1"/>
    <property type="molecule type" value="Genomic_DNA"/>
</dbReference>
<accession>A0A0F9IQN1</accession>
<sequence length="158" mass="16817">MSLTQSEWTKESVNGFLVLTCTVLQTSTETDAYTLKTPANTVDGTRPWRLSHTSSAAPETGALPVDIWIGYDDDFALSGQDTSLVAASGAFYKSINDEGQGAVLDVEYSYLIDPNLGIADIVALTDIGKGYKVNVPAAPYYAFNFDGTSVLADAVTTT</sequence>
<gene>
    <name evidence="1" type="ORF">LCGC14_1549920</name>
</gene>
<proteinExistence type="predicted"/>
<protein>
    <submittedName>
        <fullName evidence="1">Uncharacterized protein</fullName>
    </submittedName>
</protein>